<evidence type="ECO:0008006" key="4">
    <source>
        <dbReference type="Google" id="ProtNLM"/>
    </source>
</evidence>
<evidence type="ECO:0000313" key="3">
    <source>
        <dbReference type="Proteomes" id="UP000294003"/>
    </source>
</evidence>
<keyword evidence="1" id="KW-0732">Signal</keyword>
<accession>A0ABY0HJM7</accession>
<feature type="chain" id="PRO_5046209639" description="Celp0028 effector like protein" evidence="1">
    <location>
        <begin position="20"/>
        <end position="253"/>
    </location>
</feature>
<dbReference type="EMBL" id="QJNS01000032">
    <property type="protein sequence ID" value="RYO92094.1"/>
    <property type="molecule type" value="Genomic_DNA"/>
</dbReference>
<protein>
    <recommendedName>
        <fullName evidence="4">Celp0028 effector like protein</fullName>
    </recommendedName>
</protein>
<organism evidence="2 3">
    <name type="scientific">Monosporascus cannonballus</name>
    <dbReference type="NCBI Taxonomy" id="155416"/>
    <lineage>
        <taxon>Eukaryota</taxon>
        <taxon>Fungi</taxon>
        <taxon>Dikarya</taxon>
        <taxon>Ascomycota</taxon>
        <taxon>Pezizomycotina</taxon>
        <taxon>Sordariomycetes</taxon>
        <taxon>Xylariomycetidae</taxon>
        <taxon>Xylariales</taxon>
        <taxon>Xylariales incertae sedis</taxon>
        <taxon>Monosporascus</taxon>
    </lineage>
</organism>
<comment type="caution">
    <text evidence="2">The sequence shown here is derived from an EMBL/GenBank/DDBJ whole genome shotgun (WGS) entry which is preliminary data.</text>
</comment>
<name>A0ABY0HJM7_9PEZI</name>
<evidence type="ECO:0000256" key="1">
    <source>
        <dbReference type="SAM" id="SignalP"/>
    </source>
</evidence>
<sequence length="253" mass="26996">MFTRQLSVGLAVLAASSHATPAPQPLDSLLSAGTVLKPDDIIIVGADQSVHIMKDYEYDQLDSATKSATSHATMPESGVVAARDVLRQSRPRGCEESDEIQLLSDETFLNWDVAVSPVVSAAGGTTSVSLTKGHSISNSLSVGVGASLGIVESILSLSFSVDYSQSWTTQSTQSFTFAVPAGQFGVVVTQAKTRRRTGNYLSGCTDNWKKTSFVSDTYTSQSYGNMEWVQGVIRLCNSTTYPVPYCIGTGSHY</sequence>
<keyword evidence="3" id="KW-1185">Reference proteome</keyword>
<reference evidence="2 3" key="1">
    <citation type="submission" date="2018-06" db="EMBL/GenBank/DDBJ databases">
        <title>Complete Genomes of Monosporascus.</title>
        <authorList>
            <person name="Robinson A.J."/>
            <person name="Natvig D.O."/>
        </authorList>
    </citation>
    <scope>NUCLEOTIDE SEQUENCE [LARGE SCALE GENOMIC DNA]</scope>
    <source>
        <strain evidence="2 3">CBS 609.92</strain>
    </source>
</reference>
<proteinExistence type="predicted"/>
<feature type="signal peptide" evidence="1">
    <location>
        <begin position="1"/>
        <end position="19"/>
    </location>
</feature>
<evidence type="ECO:0000313" key="2">
    <source>
        <dbReference type="EMBL" id="RYO92094.1"/>
    </source>
</evidence>
<gene>
    <name evidence="2" type="ORF">DL762_001829</name>
</gene>
<dbReference type="Proteomes" id="UP000294003">
    <property type="component" value="Unassembled WGS sequence"/>
</dbReference>